<feature type="compositionally biased region" description="Polar residues" evidence="1">
    <location>
        <begin position="1"/>
        <end position="36"/>
    </location>
</feature>
<keyword evidence="3" id="KW-1185">Reference proteome</keyword>
<proteinExistence type="predicted"/>
<dbReference type="AlphaFoldDB" id="A0A5C3MKH9"/>
<evidence type="ECO:0000313" key="2">
    <source>
        <dbReference type="EMBL" id="TFK45899.1"/>
    </source>
</evidence>
<sequence length="704" mass="77919">MSSSVINKQDGSPTKASGSSQPDKRTQSALGCTEQLTTKEDAKSKVSDVVGAALFPLVHCIVTDGDLVKGPSDKIADGGNGHISGLMASEKSHAVPQEGPSLKSDIESNTKEGGDAADKTAEKVAPHLDSDLARGMDKDRQDGIEEGMRVHNLSMSVLHHVLRQMEWRVGNVPEEITRMKVTRQDPPASDHIAEETDYHSEVMHCACHKLHPESSHTNVHVWPRPGDSCSQGVQNGSPISLQDIDAAKALLQPTKSTDGREETSDVLLSLEGSLTWIDPASGKRLELIEEAAPRLRSLALRVSDEYISSLAETCGEQLLQLEELHLDKVFTDSTPMPDEAELFSCFKMESLTVLSVRNFALSSIHPLLSSTVRNLCVSGDLKTFSNAEILGMLLSVPRLCCLRLEGYIRADNHEGGPEDQVVLRNLEELYVTMMATDENTIRWITAVRAPVLRWVEFVIPQPWSKRYGENRTGMVLDVMKLIILQVTDNNIARVARFDAPSDYRLQLQLMNGFPSTRIQGVSLTFTGVKHQDRPLRLFKNRFGHRLSSVKELQITGKAYTSKALDEWSDMFNLMSGVRRLLLRGQAVKSMPYGIGRGSVHDHDTYFPCLETVVMESVPFSWAPRSSRETFKTSLLSSLEDRGEATQLNNLTISESDGIIREDIEAFRRLVKKVIWIQDGKALELEEEEGNTEGGEQGLEGVVVN</sequence>
<evidence type="ECO:0000256" key="1">
    <source>
        <dbReference type="SAM" id="MobiDB-lite"/>
    </source>
</evidence>
<organism evidence="2 3">
    <name type="scientific">Heliocybe sulcata</name>
    <dbReference type="NCBI Taxonomy" id="5364"/>
    <lineage>
        <taxon>Eukaryota</taxon>
        <taxon>Fungi</taxon>
        <taxon>Dikarya</taxon>
        <taxon>Basidiomycota</taxon>
        <taxon>Agaricomycotina</taxon>
        <taxon>Agaricomycetes</taxon>
        <taxon>Gloeophyllales</taxon>
        <taxon>Gloeophyllaceae</taxon>
        <taxon>Heliocybe</taxon>
    </lineage>
</organism>
<accession>A0A5C3MKH9</accession>
<evidence type="ECO:0000313" key="3">
    <source>
        <dbReference type="Proteomes" id="UP000305948"/>
    </source>
</evidence>
<dbReference type="EMBL" id="ML213535">
    <property type="protein sequence ID" value="TFK45899.1"/>
    <property type="molecule type" value="Genomic_DNA"/>
</dbReference>
<reference evidence="2 3" key="1">
    <citation type="journal article" date="2019" name="Nat. Ecol. Evol.">
        <title>Megaphylogeny resolves global patterns of mushroom evolution.</title>
        <authorList>
            <person name="Varga T."/>
            <person name="Krizsan K."/>
            <person name="Foldi C."/>
            <person name="Dima B."/>
            <person name="Sanchez-Garcia M."/>
            <person name="Sanchez-Ramirez S."/>
            <person name="Szollosi G.J."/>
            <person name="Szarkandi J.G."/>
            <person name="Papp V."/>
            <person name="Albert L."/>
            <person name="Andreopoulos W."/>
            <person name="Angelini C."/>
            <person name="Antonin V."/>
            <person name="Barry K.W."/>
            <person name="Bougher N.L."/>
            <person name="Buchanan P."/>
            <person name="Buyck B."/>
            <person name="Bense V."/>
            <person name="Catcheside P."/>
            <person name="Chovatia M."/>
            <person name="Cooper J."/>
            <person name="Damon W."/>
            <person name="Desjardin D."/>
            <person name="Finy P."/>
            <person name="Geml J."/>
            <person name="Haridas S."/>
            <person name="Hughes K."/>
            <person name="Justo A."/>
            <person name="Karasinski D."/>
            <person name="Kautmanova I."/>
            <person name="Kiss B."/>
            <person name="Kocsube S."/>
            <person name="Kotiranta H."/>
            <person name="LaButti K.M."/>
            <person name="Lechner B.E."/>
            <person name="Liimatainen K."/>
            <person name="Lipzen A."/>
            <person name="Lukacs Z."/>
            <person name="Mihaltcheva S."/>
            <person name="Morgado L.N."/>
            <person name="Niskanen T."/>
            <person name="Noordeloos M.E."/>
            <person name="Ohm R.A."/>
            <person name="Ortiz-Santana B."/>
            <person name="Ovrebo C."/>
            <person name="Racz N."/>
            <person name="Riley R."/>
            <person name="Savchenko A."/>
            <person name="Shiryaev A."/>
            <person name="Soop K."/>
            <person name="Spirin V."/>
            <person name="Szebenyi C."/>
            <person name="Tomsovsky M."/>
            <person name="Tulloss R.E."/>
            <person name="Uehling J."/>
            <person name="Grigoriev I.V."/>
            <person name="Vagvolgyi C."/>
            <person name="Papp T."/>
            <person name="Martin F.M."/>
            <person name="Miettinen O."/>
            <person name="Hibbett D.S."/>
            <person name="Nagy L.G."/>
        </authorList>
    </citation>
    <scope>NUCLEOTIDE SEQUENCE [LARGE SCALE GENOMIC DNA]</scope>
    <source>
        <strain evidence="2 3">OMC1185</strain>
    </source>
</reference>
<name>A0A5C3MKH9_9AGAM</name>
<feature type="region of interest" description="Disordered" evidence="1">
    <location>
        <begin position="1"/>
        <end position="44"/>
    </location>
</feature>
<dbReference type="SUPFAM" id="SSF52047">
    <property type="entry name" value="RNI-like"/>
    <property type="match status" value="1"/>
</dbReference>
<protein>
    <submittedName>
        <fullName evidence="2">Uncharacterized protein</fullName>
    </submittedName>
</protein>
<feature type="region of interest" description="Disordered" evidence="1">
    <location>
        <begin position="91"/>
        <end position="136"/>
    </location>
</feature>
<feature type="region of interest" description="Disordered" evidence="1">
    <location>
        <begin position="685"/>
        <end position="704"/>
    </location>
</feature>
<dbReference type="STRING" id="5364.A0A5C3MKH9"/>
<gene>
    <name evidence="2" type="ORF">OE88DRAFT_1648927</name>
</gene>
<dbReference type="Proteomes" id="UP000305948">
    <property type="component" value="Unassembled WGS sequence"/>
</dbReference>
<feature type="compositionally biased region" description="Basic and acidic residues" evidence="1">
    <location>
        <begin position="104"/>
        <end position="136"/>
    </location>
</feature>